<feature type="transmembrane region" description="Helical" evidence="8">
    <location>
        <begin position="248"/>
        <end position="265"/>
    </location>
</feature>
<keyword evidence="10" id="KW-1185">Reference proteome</keyword>
<reference evidence="9 10" key="2">
    <citation type="submission" date="2014-05" db="EMBL/GenBank/DDBJ databases">
        <title>Draft genome sequence of Halobacillus karajensis HK-03.</title>
        <authorList>
            <person name="Khelaifia S."/>
            <person name="Croce O."/>
            <person name="Lagier J.C."/>
            <person name="Raoult D."/>
        </authorList>
    </citation>
    <scope>NUCLEOTIDE SEQUENCE [LARGE SCALE GENOMIC DNA]</scope>
    <source>
        <strain evidence="9 10">HD-03</strain>
    </source>
</reference>
<comment type="subcellular location">
    <subcellularLocation>
        <location evidence="1 8">Cell membrane</location>
        <topology evidence="1 8">Multi-pass membrane protein</topology>
    </subcellularLocation>
</comment>
<evidence type="ECO:0000256" key="2">
    <source>
        <dbReference type="ARBA" id="ARBA00009142"/>
    </source>
</evidence>
<proteinExistence type="inferred from homology"/>
<dbReference type="PANTHER" id="PTHR30269">
    <property type="entry name" value="TRANSMEMBRANE PROTEIN YFCA"/>
    <property type="match status" value="1"/>
</dbReference>
<evidence type="ECO:0000256" key="6">
    <source>
        <dbReference type="ARBA" id="ARBA00022989"/>
    </source>
</evidence>
<feature type="transmembrane region" description="Helical" evidence="8">
    <location>
        <begin position="216"/>
        <end position="236"/>
    </location>
</feature>
<dbReference type="AlphaFoldDB" id="A0A024P4H1"/>
<evidence type="ECO:0000256" key="5">
    <source>
        <dbReference type="ARBA" id="ARBA00022692"/>
    </source>
</evidence>
<keyword evidence="4 8" id="KW-1003">Cell membrane</keyword>
<dbReference type="EMBL" id="CCDI010000001">
    <property type="protein sequence ID" value="CDQ23176.1"/>
    <property type="molecule type" value="Genomic_DNA"/>
</dbReference>
<dbReference type="InterPro" id="IPR002781">
    <property type="entry name" value="TM_pro_TauE-like"/>
</dbReference>
<keyword evidence="3" id="KW-0813">Transport</keyword>
<name>A0A024P4H1_9BACI</name>
<dbReference type="GO" id="GO:0005886">
    <property type="term" value="C:plasma membrane"/>
    <property type="evidence" value="ECO:0007669"/>
    <property type="project" value="UniProtKB-SubCell"/>
</dbReference>
<comment type="caution">
    <text evidence="9">The sequence shown here is derived from an EMBL/GenBank/DDBJ whole genome shotgun (WGS) entry which is preliminary data.</text>
</comment>
<feature type="transmembrane region" description="Helical" evidence="8">
    <location>
        <begin position="128"/>
        <end position="144"/>
    </location>
</feature>
<dbReference type="PANTHER" id="PTHR30269:SF37">
    <property type="entry name" value="MEMBRANE TRANSPORTER PROTEIN"/>
    <property type="match status" value="1"/>
</dbReference>
<comment type="similarity">
    <text evidence="2 8">Belongs to the 4-toluene sulfonate uptake permease (TSUP) (TC 2.A.102) family.</text>
</comment>
<sequence>MKIFRIILTTVVGTLCSYGLITGTGLILSYVLLLMGGIFLILGVTDKVFVIGRSNLETVLFFLCIILVASVLQTSTGFGFSIMATPFLLLLFLPQEAIQINIILSVLISVSLIWKISTDIDFILLKRFIMGSIVGVPFGILIFISINISAFKIGVSIMFLMLTFLLICNFRVKPTRIRDFIVGGLSGILTTSIGMPGPPLLIYFTGTDTEKEKLRATTLAFYLFIYFISLITQIIFTGTNKLIWESSLYAIPIVFLGLFIGQIIFKWLNERIFKIFTYILLSFTGIYLLIESLNS</sequence>
<feature type="transmembrane region" description="Helical" evidence="8">
    <location>
        <begin position="150"/>
        <end position="168"/>
    </location>
</feature>
<protein>
    <recommendedName>
        <fullName evidence="8">Probable membrane transporter protein</fullName>
    </recommendedName>
</protein>
<evidence type="ECO:0000256" key="8">
    <source>
        <dbReference type="RuleBase" id="RU363041"/>
    </source>
</evidence>
<gene>
    <name evidence="9" type="ORF">BN983_01397</name>
</gene>
<feature type="transmembrane region" description="Helical" evidence="8">
    <location>
        <begin position="98"/>
        <end position="116"/>
    </location>
</feature>
<dbReference type="Proteomes" id="UP000028868">
    <property type="component" value="Unassembled WGS sequence"/>
</dbReference>
<evidence type="ECO:0000313" key="9">
    <source>
        <dbReference type="EMBL" id="CDQ23176.1"/>
    </source>
</evidence>
<keyword evidence="7 8" id="KW-0472">Membrane</keyword>
<dbReference type="InterPro" id="IPR052017">
    <property type="entry name" value="TSUP"/>
</dbReference>
<accession>A0A024P4H1</accession>
<feature type="transmembrane region" description="Helical" evidence="8">
    <location>
        <begin position="180"/>
        <end position="204"/>
    </location>
</feature>
<reference evidence="10" key="1">
    <citation type="submission" date="2014-03" db="EMBL/GenBank/DDBJ databases">
        <authorList>
            <person name="Urmite Genomes U."/>
        </authorList>
    </citation>
    <scope>NUCLEOTIDE SEQUENCE [LARGE SCALE GENOMIC DNA]</scope>
    <source>
        <strain evidence="10">HD-03</strain>
    </source>
</reference>
<evidence type="ECO:0000256" key="1">
    <source>
        <dbReference type="ARBA" id="ARBA00004651"/>
    </source>
</evidence>
<evidence type="ECO:0000256" key="3">
    <source>
        <dbReference type="ARBA" id="ARBA00022448"/>
    </source>
</evidence>
<evidence type="ECO:0000256" key="7">
    <source>
        <dbReference type="ARBA" id="ARBA00023136"/>
    </source>
</evidence>
<feature type="transmembrane region" description="Helical" evidence="8">
    <location>
        <begin position="271"/>
        <end position="290"/>
    </location>
</feature>
<feature type="transmembrane region" description="Helical" evidence="8">
    <location>
        <begin position="29"/>
        <end position="52"/>
    </location>
</feature>
<keyword evidence="5 8" id="KW-0812">Transmembrane</keyword>
<evidence type="ECO:0000256" key="4">
    <source>
        <dbReference type="ARBA" id="ARBA00022475"/>
    </source>
</evidence>
<dbReference type="Pfam" id="PF01925">
    <property type="entry name" value="TauE"/>
    <property type="match status" value="1"/>
</dbReference>
<evidence type="ECO:0000313" key="10">
    <source>
        <dbReference type="Proteomes" id="UP000028868"/>
    </source>
</evidence>
<organism evidence="9 10">
    <name type="scientific">Halobacillus karajensis</name>
    <dbReference type="NCBI Taxonomy" id="195088"/>
    <lineage>
        <taxon>Bacteria</taxon>
        <taxon>Bacillati</taxon>
        <taxon>Bacillota</taxon>
        <taxon>Bacilli</taxon>
        <taxon>Bacillales</taxon>
        <taxon>Bacillaceae</taxon>
        <taxon>Halobacillus</taxon>
    </lineage>
</organism>
<feature type="transmembrane region" description="Helical" evidence="8">
    <location>
        <begin position="59"/>
        <end position="92"/>
    </location>
</feature>
<keyword evidence="6 8" id="KW-1133">Transmembrane helix</keyword>